<dbReference type="OrthoDB" id="3427327at2"/>
<dbReference type="PROSITE" id="PS51257">
    <property type="entry name" value="PROKAR_LIPOPROTEIN"/>
    <property type="match status" value="1"/>
</dbReference>
<dbReference type="SUPFAM" id="SSF55399">
    <property type="entry name" value="Subtilisin inhibitor"/>
    <property type="match status" value="1"/>
</dbReference>
<sequence length="167" mass="17368">MSKLNLPRRTSGGLAPALLGGACVAGALGYSVIVGASLLPTDLNTPDGAQADTVSGLSRMSAGPKADLQIQVTDRTRAYIQNVVCTGDTRSDPGACAALERIDKEEVGDPFEEVSKAAVCTDQTYGAQSAAVTGTWKGRAVDTQLNREGSCEEARWQKLTPVTDPLS</sequence>
<dbReference type="Gene3D" id="3.30.350.10">
    <property type="entry name" value="Subtilisin inhibitor-like"/>
    <property type="match status" value="1"/>
</dbReference>
<evidence type="ECO:0000313" key="1">
    <source>
        <dbReference type="EMBL" id="PSK96609.1"/>
    </source>
</evidence>
<comment type="caution">
    <text evidence="1">The sequence shown here is derived from an EMBL/GenBank/DDBJ whole genome shotgun (WGS) entry which is preliminary data.</text>
</comment>
<organism evidence="1 2">
    <name type="scientific">Murinocardiopsis flavida</name>
    <dbReference type="NCBI Taxonomy" id="645275"/>
    <lineage>
        <taxon>Bacteria</taxon>
        <taxon>Bacillati</taxon>
        <taxon>Actinomycetota</taxon>
        <taxon>Actinomycetes</taxon>
        <taxon>Streptosporangiales</taxon>
        <taxon>Nocardiopsidaceae</taxon>
        <taxon>Murinocardiopsis</taxon>
    </lineage>
</organism>
<accession>A0A2P8DHF5</accession>
<evidence type="ECO:0000313" key="2">
    <source>
        <dbReference type="Proteomes" id="UP000240542"/>
    </source>
</evidence>
<evidence type="ECO:0008006" key="3">
    <source>
        <dbReference type="Google" id="ProtNLM"/>
    </source>
</evidence>
<protein>
    <recommendedName>
        <fullName evidence="3">Subtilisin inhibitor-like</fullName>
    </recommendedName>
</protein>
<name>A0A2P8DHF5_9ACTN</name>
<dbReference type="RefSeq" id="WP_106583972.1">
    <property type="nucleotide sequence ID" value="NZ_PYGA01000011.1"/>
</dbReference>
<dbReference type="Proteomes" id="UP000240542">
    <property type="component" value="Unassembled WGS sequence"/>
</dbReference>
<dbReference type="InterPro" id="IPR036819">
    <property type="entry name" value="Subtilisin_inhibitor-like_sf"/>
</dbReference>
<dbReference type="AlphaFoldDB" id="A0A2P8DHF5"/>
<dbReference type="GO" id="GO:0004867">
    <property type="term" value="F:serine-type endopeptidase inhibitor activity"/>
    <property type="evidence" value="ECO:0007669"/>
    <property type="project" value="InterPro"/>
</dbReference>
<keyword evidence="2" id="KW-1185">Reference proteome</keyword>
<dbReference type="EMBL" id="PYGA01000011">
    <property type="protein sequence ID" value="PSK96609.1"/>
    <property type="molecule type" value="Genomic_DNA"/>
</dbReference>
<proteinExistence type="predicted"/>
<reference evidence="1 2" key="1">
    <citation type="submission" date="2018-03" db="EMBL/GenBank/DDBJ databases">
        <title>Genomic Encyclopedia of Archaeal and Bacterial Type Strains, Phase II (KMG-II): from individual species to whole genera.</title>
        <authorList>
            <person name="Goeker M."/>
        </authorList>
    </citation>
    <scope>NUCLEOTIDE SEQUENCE [LARGE SCALE GENOMIC DNA]</scope>
    <source>
        <strain evidence="1 2">DSM 45312</strain>
    </source>
</reference>
<gene>
    <name evidence="1" type="ORF">CLV63_111205</name>
</gene>